<proteinExistence type="inferred from homology"/>
<dbReference type="Gene3D" id="3.30.110.70">
    <property type="entry name" value="Hypothetical protein apc22750. Chain B"/>
    <property type="match status" value="1"/>
</dbReference>
<comment type="caution">
    <text evidence="2">The sequence shown here is derived from an EMBL/GenBank/DDBJ whole genome shotgun (WGS) entry which is preliminary data.</text>
</comment>
<dbReference type="EMBL" id="RBKS01000001">
    <property type="protein sequence ID" value="RKR75146.1"/>
    <property type="molecule type" value="Genomic_DNA"/>
</dbReference>
<evidence type="ECO:0000313" key="3">
    <source>
        <dbReference type="Proteomes" id="UP000280008"/>
    </source>
</evidence>
<keyword evidence="3" id="KW-1185">Reference proteome</keyword>
<evidence type="ECO:0000256" key="1">
    <source>
        <dbReference type="ARBA" id="ARBA00010751"/>
    </source>
</evidence>
<reference evidence="2 3" key="1">
    <citation type="submission" date="2018-10" db="EMBL/GenBank/DDBJ databases">
        <title>Sequencing the genomes of 1000 actinobacteria strains.</title>
        <authorList>
            <person name="Klenk H.-P."/>
        </authorList>
    </citation>
    <scope>NUCLEOTIDE SEQUENCE [LARGE SCALE GENOMIC DNA]</scope>
    <source>
        <strain evidence="2 3">DSM 17894</strain>
    </source>
</reference>
<accession>A0A495IJ60</accession>
<comment type="similarity">
    <text evidence="1">Belongs to the UPF0145 family.</text>
</comment>
<sequence>MTLVSGWTNGLPPAAHDRVARQRASGTAGSLFSAPAAAAAKSAGLVPIGEVFGSLVMNLGWSGTGCNFYGMYGRGGAGGFGGGGFNGGGGFAAGGLFGGNMMNYQTPVTTSGDHGGYAGFAPYVKAFEHGWHGAIQRMLAEALALGAEGVVGVKVSRVRIDQSAYEFAAIGTAVRSVDTSLVARPREGTVWYANLSAEDCASAIHSGFQPSEMALGLSVATKHEDYVLKQQRSSWAGNQEIEGLTLLVNAARHDARNQLVARARRDGGAGADLVITNTDVTEFETPCGEEIDLHAEAVFIGTILVPGPMRAFRTRDRPGSAAVTTVLPLSDPGVRTRRYR</sequence>
<evidence type="ECO:0000313" key="2">
    <source>
        <dbReference type="EMBL" id="RKR75146.1"/>
    </source>
</evidence>
<gene>
    <name evidence="2" type="ORF">C8E83_2284</name>
</gene>
<dbReference type="Proteomes" id="UP000280008">
    <property type="component" value="Unassembled WGS sequence"/>
</dbReference>
<organism evidence="2 3">
    <name type="scientific">Frondihabitans australicus</name>
    <dbReference type="NCBI Taxonomy" id="386892"/>
    <lineage>
        <taxon>Bacteria</taxon>
        <taxon>Bacillati</taxon>
        <taxon>Actinomycetota</taxon>
        <taxon>Actinomycetes</taxon>
        <taxon>Micrococcales</taxon>
        <taxon>Microbacteriaceae</taxon>
        <taxon>Frondihabitans</taxon>
    </lineage>
</organism>
<dbReference type="SUPFAM" id="SSF117782">
    <property type="entry name" value="YbjQ-like"/>
    <property type="match status" value="1"/>
</dbReference>
<protein>
    <submittedName>
        <fullName evidence="2">Putative heavy-metal-binding protein</fullName>
    </submittedName>
</protein>
<dbReference type="InterPro" id="IPR002765">
    <property type="entry name" value="UPF0145_YbjQ-like"/>
</dbReference>
<dbReference type="AlphaFoldDB" id="A0A495IJ60"/>
<dbReference type="InterPro" id="IPR035439">
    <property type="entry name" value="UPF0145_dom_sf"/>
</dbReference>
<name>A0A495IJ60_9MICO</name>
<dbReference type="Pfam" id="PF01906">
    <property type="entry name" value="YbjQ_1"/>
    <property type="match status" value="1"/>
</dbReference>